<accession>A0A3M0JPE8</accession>
<keyword evidence="2" id="KW-1185">Reference proteome</keyword>
<proteinExistence type="predicted"/>
<dbReference type="Proteomes" id="UP000269221">
    <property type="component" value="Unassembled WGS sequence"/>
</dbReference>
<evidence type="ECO:0000313" key="1">
    <source>
        <dbReference type="EMBL" id="RMC02863.1"/>
    </source>
</evidence>
<protein>
    <submittedName>
        <fullName evidence="1">Uncharacterized protein</fullName>
    </submittedName>
</protein>
<sequence length="101" mass="11469">MVMVMEKLLYEKMLNRTEVFNRMMEAYDALGFYAITQPGGSINRKPLPNTGRLPLPILVSAIQAGNINTRLKEDNQYGCDQPTQSQDHSALKMFFSGWNPD</sequence>
<dbReference type="EMBL" id="QRBI01000131">
    <property type="protein sequence ID" value="RMC02863.1"/>
    <property type="molecule type" value="Genomic_DNA"/>
</dbReference>
<reference evidence="1 2" key="1">
    <citation type="submission" date="2018-07" db="EMBL/GenBank/DDBJ databases">
        <title>A high quality draft genome assembly of the barn swallow (H. rustica rustica).</title>
        <authorList>
            <person name="Formenti G."/>
            <person name="Chiara M."/>
            <person name="Poveda L."/>
            <person name="Francoijs K.-J."/>
            <person name="Bonisoli-Alquati A."/>
            <person name="Canova L."/>
            <person name="Gianfranceschi L."/>
            <person name="Horner D.S."/>
            <person name="Saino N."/>
        </authorList>
    </citation>
    <scope>NUCLEOTIDE SEQUENCE [LARGE SCALE GENOMIC DNA]</scope>
    <source>
        <strain evidence="1">Chelidonia</strain>
        <tissue evidence="1">Blood</tissue>
    </source>
</reference>
<comment type="caution">
    <text evidence="1">The sequence shown here is derived from an EMBL/GenBank/DDBJ whole genome shotgun (WGS) entry which is preliminary data.</text>
</comment>
<evidence type="ECO:0000313" key="2">
    <source>
        <dbReference type="Proteomes" id="UP000269221"/>
    </source>
</evidence>
<organism evidence="1 2">
    <name type="scientific">Hirundo rustica rustica</name>
    <dbReference type="NCBI Taxonomy" id="333673"/>
    <lineage>
        <taxon>Eukaryota</taxon>
        <taxon>Metazoa</taxon>
        <taxon>Chordata</taxon>
        <taxon>Craniata</taxon>
        <taxon>Vertebrata</taxon>
        <taxon>Euteleostomi</taxon>
        <taxon>Archelosauria</taxon>
        <taxon>Archosauria</taxon>
        <taxon>Dinosauria</taxon>
        <taxon>Saurischia</taxon>
        <taxon>Theropoda</taxon>
        <taxon>Coelurosauria</taxon>
        <taxon>Aves</taxon>
        <taxon>Neognathae</taxon>
        <taxon>Neoaves</taxon>
        <taxon>Telluraves</taxon>
        <taxon>Australaves</taxon>
        <taxon>Passeriformes</taxon>
        <taxon>Sylvioidea</taxon>
        <taxon>Hirundinidae</taxon>
        <taxon>Hirundo</taxon>
    </lineage>
</organism>
<gene>
    <name evidence="1" type="ORF">DUI87_20055</name>
</gene>
<name>A0A3M0JPE8_HIRRU</name>
<dbReference type="AlphaFoldDB" id="A0A3M0JPE8"/>